<comment type="caution">
    <text evidence="12">The sequence shown here is derived from an EMBL/GenBank/DDBJ whole genome shotgun (WGS) entry which is preliminary data.</text>
</comment>
<dbReference type="PROSITE" id="PS00769">
    <property type="entry name" value="TRANSTHYRETIN_2"/>
    <property type="match status" value="1"/>
</dbReference>
<evidence type="ECO:0000256" key="4">
    <source>
        <dbReference type="ARBA" id="ARBA00011881"/>
    </source>
</evidence>
<dbReference type="Pfam" id="PF00576">
    <property type="entry name" value="Transthyretin"/>
    <property type="match status" value="1"/>
</dbReference>
<evidence type="ECO:0000256" key="8">
    <source>
        <dbReference type="ARBA" id="ARBA00022801"/>
    </source>
</evidence>
<feature type="domain" description="Transthyretin/hydroxyisourate hydrolase" evidence="11">
    <location>
        <begin position="27"/>
        <end position="140"/>
    </location>
</feature>
<dbReference type="SUPFAM" id="SSF49472">
    <property type="entry name" value="Transthyretin (synonym: prealbumin)"/>
    <property type="match status" value="1"/>
</dbReference>
<evidence type="ECO:0000313" key="12">
    <source>
        <dbReference type="EMBL" id="NJP01147.1"/>
    </source>
</evidence>
<dbReference type="PANTHER" id="PTHR10395">
    <property type="entry name" value="URICASE AND TRANSTHYRETIN-RELATED"/>
    <property type="match status" value="1"/>
</dbReference>
<evidence type="ECO:0000256" key="9">
    <source>
        <dbReference type="RuleBase" id="RU361270"/>
    </source>
</evidence>
<keyword evidence="10" id="KW-0732">Signal</keyword>
<dbReference type="GO" id="GO:0033971">
    <property type="term" value="F:hydroxyisourate hydrolase activity"/>
    <property type="evidence" value="ECO:0007669"/>
    <property type="project" value="UniProtKB-EC"/>
</dbReference>
<feature type="signal peptide" evidence="10">
    <location>
        <begin position="1"/>
        <end position="21"/>
    </location>
</feature>
<dbReference type="NCBIfam" id="TIGR02962">
    <property type="entry name" value="hdxy_isourate"/>
    <property type="match status" value="1"/>
</dbReference>
<evidence type="ECO:0000313" key="13">
    <source>
        <dbReference type="Proteomes" id="UP000746535"/>
    </source>
</evidence>
<protein>
    <recommendedName>
        <fullName evidence="6 9">5-hydroxyisourate hydrolase</fullName>
        <shortName evidence="9">HIU hydrolase</shortName>
        <shortName evidence="9">HIUHase</shortName>
        <ecNumber evidence="5 9">3.5.2.17</ecNumber>
    </recommendedName>
</protein>
<keyword evidence="13" id="KW-1185">Reference proteome</keyword>
<gene>
    <name evidence="12" type="primary">uraH</name>
    <name evidence="12" type="ORF">HBH25_09745</name>
</gene>
<dbReference type="InterPro" id="IPR036817">
    <property type="entry name" value="Transthyretin/HIU_hydrolase_sf"/>
</dbReference>
<dbReference type="SMART" id="SM00095">
    <property type="entry name" value="TR_THY"/>
    <property type="match status" value="1"/>
</dbReference>
<dbReference type="InterPro" id="IPR023416">
    <property type="entry name" value="Transthyretin/HIU_hydrolase_d"/>
</dbReference>
<reference evidence="12 13" key="1">
    <citation type="submission" date="2020-03" db="EMBL/GenBank/DDBJ databases">
        <authorList>
            <person name="Wang L."/>
            <person name="He N."/>
            <person name="Li Y."/>
            <person name="Fang Y."/>
            <person name="Zhang F."/>
        </authorList>
    </citation>
    <scope>NUCLEOTIDE SEQUENCE [LARGE SCALE GENOMIC DNA]</scope>
    <source>
        <strain evidence="13">hsmgli-8</strain>
    </source>
</reference>
<evidence type="ECO:0000256" key="3">
    <source>
        <dbReference type="ARBA" id="ARBA00009850"/>
    </source>
</evidence>
<proteinExistence type="inferred from homology"/>
<comment type="function">
    <text evidence="2">Catalyzes the hydrolysis of 5-hydroxyisourate (HIU) to 2-oxo-4-hydroxy-4-carboxy-5-ureidoimidazoline (OHCU).</text>
</comment>
<dbReference type="PANTHER" id="PTHR10395:SF7">
    <property type="entry name" value="5-HYDROXYISOURATE HYDROLASE"/>
    <property type="match status" value="1"/>
</dbReference>
<dbReference type="InterPro" id="IPR000895">
    <property type="entry name" value="Transthyretin/HIU_hydrolase"/>
</dbReference>
<evidence type="ECO:0000256" key="1">
    <source>
        <dbReference type="ARBA" id="ARBA00001043"/>
    </source>
</evidence>
<organism evidence="12 13">
    <name type="scientific">Pseudomonas quercus</name>
    <dbReference type="NCBI Taxonomy" id="2722792"/>
    <lineage>
        <taxon>Bacteria</taxon>
        <taxon>Pseudomonadati</taxon>
        <taxon>Pseudomonadota</taxon>
        <taxon>Gammaproteobacteria</taxon>
        <taxon>Pseudomonadales</taxon>
        <taxon>Pseudomonadaceae</taxon>
        <taxon>Pseudomonas</taxon>
    </lineage>
</organism>
<accession>A0ABX0YFX6</accession>
<dbReference type="RefSeq" id="WP_168083715.1">
    <property type="nucleotide sequence ID" value="NZ_JAAVJI010000004.1"/>
</dbReference>
<comment type="subunit">
    <text evidence="4 9">Homotetramer.</text>
</comment>
<dbReference type="InterPro" id="IPR014306">
    <property type="entry name" value="Hydroxyisourate_hydrolase"/>
</dbReference>
<evidence type="ECO:0000256" key="10">
    <source>
        <dbReference type="SAM" id="SignalP"/>
    </source>
</evidence>
<dbReference type="EC" id="3.5.2.17" evidence="5 9"/>
<dbReference type="EMBL" id="JAAVJI010000004">
    <property type="protein sequence ID" value="NJP01147.1"/>
    <property type="molecule type" value="Genomic_DNA"/>
</dbReference>
<dbReference type="PRINTS" id="PR00189">
    <property type="entry name" value="TRNSTHYRETIN"/>
</dbReference>
<name>A0ABX0YFX6_9PSED</name>
<dbReference type="Gene3D" id="2.60.40.180">
    <property type="entry name" value="Transthyretin/hydroxyisourate hydrolase domain"/>
    <property type="match status" value="1"/>
</dbReference>
<dbReference type="CDD" id="cd05822">
    <property type="entry name" value="TLP_HIUase"/>
    <property type="match status" value="1"/>
</dbReference>
<evidence type="ECO:0000259" key="11">
    <source>
        <dbReference type="SMART" id="SM00095"/>
    </source>
</evidence>
<evidence type="ECO:0000256" key="2">
    <source>
        <dbReference type="ARBA" id="ARBA00002704"/>
    </source>
</evidence>
<dbReference type="Proteomes" id="UP000746535">
    <property type="component" value="Unassembled WGS sequence"/>
</dbReference>
<dbReference type="InterPro" id="IPR023419">
    <property type="entry name" value="Transthyretin_CS"/>
</dbReference>
<sequence>MKRSKWVLALGLASVSTLALAEPTSTPNTNPLSVHVLNLETGVPSAGVQVTLEQQVDEGWKPLAQGTTNEQGRIPALFPKGVSFQKGEYRVVFKTGDYYRHQGRDSFFPEIPVVFDVTQPTQHYHIPLLLSPYGFSTYRGS</sequence>
<comment type="similarity">
    <text evidence="3 9">Belongs to the transthyretin family. 5-hydroxyisourate hydrolase subfamily.</text>
</comment>
<comment type="catalytic activity">
    <reaction evidence="1 9">
        <text>5-hydroxyisourate + H2O = 5-hydroxy-2-oxo-4-ureido-2,5-dihydro-1H-imidazole-5-carboxylate + H(+)</text>
        <dbReference type="Rhea" id="RHEA:23736"/>
        <dbReference type="ChEBI" id="CHEBI:15377"/>
        <dbReference type="ChEBI" id="CHEBI:15378"/>
        <dbReference type="ChEBI" id="CHEBI:18072"/>
        <dbReference type="ChEBI" id="CHEBI:58639"/>
        <dbReference type="EC" id="3.5.2.17"/>
    </reaction>
</comment>
<keyword evidence="8 9" id="KW-0378">Hydrolase</keyword>
<evidence type="ECO:0000256" key="5">
    <source>
        <dbReference type="ARBA" id="ARBA00012609"/>
    </source>
</evidence>
<evidence type="ECO:0000256" key="6">
    <source>
        <dbReference type="ARBA" id="ARBA00017539"/>
    </source>
</evidence>
<evidence type="ECO:0000256" key="7">
    <source>
        <dbReference type="ARBA" id="ARBA00022631"/>
    </source>
</evidence>
<keyword evidence="7 9" id="KW-0659">Purine metabolism</keyword>
<feature type="chain" id="PRO_5046796459" description="5-hydroxyisourate hydrolase" evidence="10">
    <location>
        <begin position="22"/>
        <end position="141"/>
    </location>
</feature>